<reference evidence="1" key="1">
    <citation type="submission" date="2018-02" db="EMBL/GenBank/DDBJ databases">
        <title>Rhizophora mucronata_Transcriptome.</title>
        <authorList>
            <person name="Meera S.P."/>
            <person name="Sreeshan A."/>
            <person name="Augustine A."/>
        </authorList>
    </citation>
    <scope>NUCLEOTIDE SEQUENCE</scope>
    <source>
        <tissue evidence="1">Leaf</tissue>
    </source>
</reference>
<dbReference type="EMBL" id="GGEC01079623">
    <property type="protein sequence ID" value="MBX60107.1"/>
    <property type="molecule type" value="Transcribed_RNA"/>
</dbReference>
<protein>
    <submittedName>
        <fullName evidence="1">Uncharacterized protein</fullName>
    </submittedName>
</protein>
<evidence type="ECO:0000313" key="1">
    <source>
        <dbReference type="EMBL" id="MBX60107.1"/>
    </source>
</evidence>
<organism evidence="1">
    <name type="scientific">Rhizophora mucronata</name>
    <name type="common">Asiatic mangrove</name>
    <dbReference type="NCBI Taxonomy" id="61149"/>
    <lineage>
        <taxon>Eukaryota</taxon>
        <taxon>Viridiplantae</taxon>
        <taxon>Streptophyta</taxon>
        <taxon>Embryophyta</taxon>
        <taxon>Tracheophyta</taxon>
        <taxon>Spermatophyta</taxon>
        <taxon>Magnoliopsida</taxon>
        <taxon>eudicotyledons</taxon>
        <taxon>Gunneridae</taxon>
        <taxon>Pentapetalae</taxon>
        <taxon>rosids</taxon>
        <taxon>fabids</taxon>
        <taxon>Malpighiales</taxon>
        <taxon>Rhizophoraceae</taxon>
        <taxon>Rhizophora</taxon>
    </lineage>
</organism>
<accession>A0A2P2PZE2</accession>
<dbReference type="AlphaFoldDB" id="A0A2P2PZE2"/>
<name>A0A2P2PZE2_RHIMU</name>
<sequence>MLKCFNTIPSTNLIVLQDD</sequence>
<proteinExistence type="predicted"/>